<dbReference type="PROSITE" id="PS50853">
    <property type="entry name" value="FN3"/>
    <property type="match status" value="1"/>
</dbReference>
<dbReference type="Pfam" id="PF00041">
    <property type="entry name" value="fn3"/>
    <property type="match status" value="1"/>
</dbReference>
<organism evidence="4 5">
    <name type="scientific">Lates japonicus</name>
    <name type="common">Japanese lates</name>
    <dbReference type="NCBI Taxonomy" id="270547"/>
    <lineage>
        <taxon>Eukaryota</taxon>
        <taxon>Metazoa</taxon>
        <taxon>Chordata</taxon>
        <taxon>Craniata</taxon>
        <taxon>Vertebrata</taxon>
        <taxon>Euteleostomi</taxon>
        <taxon>Actinopterygii</taxon>
        <taxon>Neopterygii</taxon>
        <taxon>Teleostei</taxon>
        <taxon>Neoteleostei</taxon>
        <taxon>Acanthomorphata</taxon>
        <taxon>Carangaria</taxon>
        <taxon>Carangaria incertae sedis</taxon>
        <taxon>Centropomidae</taxon>
        <taxon>Lates</taxon>
    </lineage>
</organism>
<protein>
    <submittedName>
        <fullName evidence="4">Contactin-1a-like protein</fullName>
    </submittedName>
</protein>
<gene>
    <name evidence="4" type="ORF">AKAME5_002366200</name>
</gene>
<evidence type="ECO:0000313" key="4">
    <source>
        <dbReference type="EMBL" id="GLD72338.1"/>
    </source>
</evidence>
<dbReference type="InterPro" id="IPR036116">
    <property type="entry name" value="FN3_sf"/>
</dbReference>
<dbReference type="FunFam" id="2.60.40.10:FF:000054">
    <property type="entry name" value="Contactin 1"/>
    <property type="match status" value="1"/>
</dbReference>
<name>A0AAD3NGZ4_LATJO</name>
<feature type="transmembrane region" description="Helical" evidence="2">
    <location>
        <begin position="160"/>
        <end position="178"/>
    </location>
</feature>
<dbReference type="CDD" id="cd00063">
    <property type="entry name" value="FN3"/>
    <property type="match status" value="2"/>
</dbReference>
<evidence type="ECO:0000256" key="2">
    <source>
        <dbReference type="SAM" id="Phobius"/>
    </source>
</evidence>
<dbReference type="InterPro" id="IPR003961">
    <property type="entry name" value="FN3_dom"/>
</dbReference>
<accession>A0AAD3NGZ4</accession>
<evidence type="ECO:0000313" key="5">
    <source>
        <dbReference type="Proteomes" id="UP001279410"/>
    </source>
</evidence>
<keyword evidence="2" id="KW-0812">Transmembrane</keyword>
<feature type="domain" description="Fibronectin type-III" evidence="3">
    <location>
        <begin position="1"/>
        <end position="66"/>
    </location>
</feature>
<keyword evidence="2" id="KW-0472">Membrane</keyword>
<evidence type="ECO:0000259" key="3">
    <source>
        <dbReference type="PROSITE" id="PS50853"/>
    </source>
</evidence>
<dbReference type="Gene3D" id="2.60.40.10">
    <property type="entry name" value="Immunoglobulins"/>
    <property type="match status" value="2"/>
</dbReference>
<dbReference type="Proteomes" id="UP001279410">
    <property type="component" value="Unassembled WGS sequence"/>
</dbReference>
<dbReference type="EMBL" id="BRZM01000993">
    <property type="protein sequence ID" value="GLD72338.1"/>
    <property type="molecule type" value="Genomic_DNA"/>
</dbReference>
<evidence type="ECO:0000256" key="1">
    <source>
        <dbReference type="SAM" id="MobiDB-lite"/>
    </source>
</evidence>
<feature type="region of interest" description="Disordered" evidence="1">
    <location>
        <begin position="1"/>
        <end position="32"/>
    </location>
</feature>
<comment type="caution">
    <text evidence="4">The sequence shown here is derived from an EMBL/GenBank/DDBJ whole genome shotgun (WGS) entry which is preliminary data.</text>
</comment>
<keyword evidence="5" id="KW-1185">Reference proteome</keyword>
<dbReference type="SUPFAM" id="SSF49265">
    <property type="entry name" value="Fibronectin type III"/>
    <property type="match status" value="1"/>
</dbReference>
<dbReference type="InterPro" id="IPR013783">
    <property type="entry name" value="Ig-like_fold"/>
</dbReference>
<proteinExistence type="predicted"/>
<dbReference type="SMART" id="SM00060">
    <property type="entry name" value="FN3"/>
    <property type="match status" value="1"/>
</dbReference>
<sequence>MAQVKYWRNQEDSEGGAQRVVVPGKENHTRLEGMKPDSSYLIEIRGYNSAGYGPPSEHLQVHTKKPPPSRPPTILGTKLKGQSVNIAWEHVEPLDNEASIDGYKVLYRQQGSSTGTLYTTSRRYIDLPLHDGDYVVEVRAHTEGGDGAVAKIKISGGGVMAAQSLSVLSLLLVALLCLNL</sequence>
<keyword evidence="2" id="KW-1133">Transmembrane helix</keyword>
<dbReference type="AlphaFoldDB" id="A0AAD3NGZ4"/>
<reference evidence="4" key="1">
    <citation type="submission" date="2022-08" db="EMBL/GenBank/DDBJ databases">
        <title>Genome sequencing of akame (Lates japonicus).</title>
        <authorList>
            <person name="Hashiguchi Y."/>
            <person name="Takahashi H."/>
        </authorList>
    </citation>
    <scope>NUCLEOTIDE SEQUENCE</scope>
    <source>
        <strain evidence="4">Kochi</strain>
    </source>
</reference>